<organism evidence="1 2">
    <name type="scientific">Aphis glycines</name>
    <name type="common">Soybean aphid</name>
    <dbReference type="NCBI Taxonomy" id="307491"/>
    <lineage>
        <taxon>Eukaryota</taxon>
        <taxon>Metazoa</taxon>
        <taxon>Ecdysozoa</taxon>
        <taxon>Arthropoda</taxon>
        <taxon>Hexapoda</taxon>
        <taxon>Insecta</taxon>
        <taxon>Pterygota</taxon>
        <taxon>Neoptera</taxon>
        <taxon>Paraneoptera</taxon>
        <taxon>Hemiptera</taxon>
        <taxon>Sternorrhyncha</taxon>
        <taxon>Aphidomorpha</taxon>
        <taxon>Aphidoidea</taxon>
        <taxon>Aphididae</taxon>
        <taxon>Aphidini</taxon>
        <taxon>Aphis</taxon>
        <taxon>Aphis</taxon>
    </lineage>
</organism>
<dbReference type="OrthoDB" id="6593860at2759"/>
<sequence length="265" mass="30122">MNEMSNSSLSKLLENHTIPKSQFELIHGIFAASKFKNIKNRRYSENWTLLCLLFQIRSSSGYTFLRENNILPLPCVNTVQRNLLAVQVGCSFDFNFFKLKKSSLPKLIESINVNSRTLILTGLEDYGNEIKNKTNSSEKSNHGLILMWQSLADNCTQPIAIHLNLGAFKYRNAPLMVRPRNMVLNCIGLNFKKKTFLIDHLNSEHAYGRVFCGLESRLFTHSLLTTPASAHLVTVALCCSHPHSTHFGSWQGLKPPINFQLRPWS</sequence>
<evidence type="ECO:0000313" key="2">
    <source>
        <dbReference type="Proteomes" id="UP000475862"/>
    </source>
</evidence>
<dbReference type="Proteomes" id="UP000475862">
    <property type="component" value="Unassembled WGS sequence"/>
</dbReference>
<gene>
    <name evidence="1" type="ORF">AGLY_009242</name>
</gene>
<dbReference type="AlphaFoldDB" id="A0A6G0TKB9"/>
<accession>A0A6G0TKB9</accession>
<reference evidence="1 2" key="1">
    <citation type="submission" date="2019-08" db="EMBL/GenBank/DDBJ databases">
        <title>The genome of the soybean aphid Biotype 1, its phylome, world population structure and adaptation to the North American continent.</title>
        <authorList>
            <person name="Giordano R."/>
            <person name="Donthu R.K."/>
            <person name="Hernandez A.G."/>
            <person name="Wright C.L."/>
            <person name="Zimin A.V."/>
        </authorList>
    </citation>
    <scope>NUCLEOTIDE SEQUENCE [LARGE SCALE GENOMIC DNA]</scope>
    <source>
        <tissue evidence="1">Whole aphids</tissue>
    </source>
</reference>
<dbReference type="EMBL" id="VYZN01000035">
    <property type="protein sequence ID" value="KAE9533339.1"/>
    <property type="molecule type" value="Genomic_DNA"/>
</dbReference>
<evidence type="ECO:0000313" key="1">
    <source>
        <dbReference type="EMBL" id="KAE9533339.1"/>
    </source>
</evidence>
<comment type="caution">
    <text evidence="1">The sequence shown here is derived from an EMBL/GenBank/DDBJ whole genome shotgun (WGS) entry which is preliminary data.</text>
</comment>
<protein>
    <submittedName>
        <fullName evidence="1">Uncharacterized protein</fullName>
    </submittedName>
</protein>
<name>A0A6G0TKB9_APHGL</name>
<keyword evidence="2" id="KW-1185">Reference proteome</keyword>
<proteinExistence type="predicted"/>